<dbReference type="Proteomes" id="UP001428774">
    <property type="component" value="Unassembled WGS sequence"/>
</dbReference>
<organism evidence="2 3">
    <name type="scientific">Ponticoccus litoralis</name>
    <dbReference type="NCBI Taxonomy" id="422297"/>
    <lineage>
        <taxon>Bacteria</taxon>
        <taxon>Pseudomonadati</taxon>
        <taxon>Pseudomonadota</taxon>
        <taxon>Alphaproteobacteria</taxon>
        <taxon>Rhodobacterales</taxon>
        <taxon>Roseobacteraceae</taxon>
        <taxon>Ponticoccus</taxon>
    </lineage>
</organism>
<sequence length="372" mass="40230">MTGLSETETARLTALHDYEILDSAPEPEFDEVVNLVAQLLDTPVALISLVDGDRQWFKARVGMDSPQTPLGQSICAHAIQADSLFEIPDTLDDARTAGNPLCCGELSDMRFYAGAVLKSASGHRLGTLCVLDTQPRRLTELQRRTLQVMADQVMRQLDLRRALRNEEILRDEIDHRVKNSLQTVSSLVRLYRARAREAETKEMLDAVARRVTAVAELHSALYQSELRSEIPADTYLGRVVALLRSQAPEAVTLAEDLAPVRIAPDVASALAVVISEFAANSFKHAFAGVQAGRLTIRLGEGPQGLELFCEDNGRGAGVAEVAEAEEGAGIGKRLMHAAAEQVGGKLTLAAADTGYRLHLVVPPPALREGVAA</sequence>
<dbReference type="SMART" id="SM00065">
    <property type="entry name" value="GAF"/>
    <property type="match status" value="1"/>
</dbReference>
<dbReference type="Pfam" id="PF01590">
    <property type="entry name" value="GAF"/>
    <property type="match status" value="1"/>
</dbReference>
<dbReference type="Gene3D" id="3.30.565.10">
    <property type="entry name" value="Histidine kinase-like ATPase, C-terminal domain"/>
    <property type="match status" value="1"/>
</dbReference>
<dbReference type="RefSeq" id="WP_347167575.1">
    <property type="nucleotide sequence ID" value="NZ_JBDNCH010000002.1"/>
</dbReference>
<dbReference type="PROSITE" id="PS50109">
    <property type="entry name" value="HIS_KIN"/>
    <property type="match status" value="1"/>
</dbReference>
<dbReference type="InterPro" id="IPR029016">
    <property type="entry name" value="GAF-like_dom_sf"/>
</dbReference>
<dbReference type="InterPro" id="IPR036890">
    <property type="entry name" value="HATPase_C_sf"/>
</dbReference>
<dbReference type="Gene3D" id="3.30.450.40">
    <property type="match status" value="1"/>
</dbReference>
<accession>A0AAW9SSA4</accession>
<keyword evidence="2" id="KW-0808">Transferase</keyword>
<dbReference type="InterPro" id="IPR011495">
    <property type="entry name" value="Sig_transdc_His_kin_sub2_dim/P"/>
</dbReference>
<comment type="caution">
    <text evidence="2">The sequence shown here is derived from an EMBL/GenBank/DDBJ whole genome shotgun (WGS) entry which is preliminary data.</text>
</comment>
<dbReference type="SUPFAM" id="SSF55781">
    <property type="entry name" value="GAF domain-like"/>
    <property type="match status" value="1"/>
</dbReference>
<dbReference type="Pfam" id="PF07568">
    <property type="entry name" value="HisKA_2"/>
    <property type="match status" value="1"/>
</dbReference>
<dbReference type="Pfam" id="PF02518">
    <property type="entry name" value="HATPase_c"/>
    <property type="match status" value="1"/>
</dbReference>
<reference evidence="2 3" key="1">
    <citation type="submission" date="2024-05" db="EMBL/GenBank/DDBJ databases">
        <title>Genome sequence of Ponticoccus litoralis KCCM 90028.</title>
        <authorList>
            <person name="Kim J.M."/>
            <person name="Lee J.K."/>
            <person name="Choi B.J."/>
            <person name="Bayburt H."/>
            <person name="Baek J.H."/>
            <person name="Jeon C.O."/>
        </authorList>
    </citation>
    <scope>NUCLEOTIDE SEQUENCE [LARGE SCALE GENOMIC DNA]</scope>
    <source>
        <strain evidence="2 3">KCCM 90028</strain>
    </source>
</reference>
<evidence type="ECO:0000313" key="3">
    <source>
        <dbReference type="Proteomes" id="UP001428774"/>
    </source>
</evidence>
<dbReference type="GO" id="GO:0016301">
    <property type="term" value="F:kinase activity"/>
    <property type="evidence" value="ECO:0007669"/>
    <property type="project" value="UniProtKB-KW"/>
</dbReference>
<dbReference type="PANTHER" id="PTHR43102">
    <property type="entry name" value="SLR1143 PROTEIN"/>
    <property type="match status" value="1"/>
</dbReference>
<dbReference type="AlphaFoldDB" id="A0AAW9SSA4"/>
<dbReference type="InterPro" id="IPR003594">
    <property type="entry name" value="HATPase_dom"/>
</dbReference>
<feature type="domain" description="Histidine kinase" evidence="1">
    <location>
        <begin position="172"/>
        <end position="365"/>
    </location>
</feature>
<keyword evidence="3" id="KW-1185">Reference proteome</keyword>
<dbReference type="SUPFAM" id="SSF55874">
    <property type="entry name" value="ATPase domain of HSP90 chaperone/DNA topoisomerase II/histidine kinase"/>
    <property type="match status" value="1"/>
</dbReference>
<protein>
    <submittedName>
        <fullName evidence="2">Histidine kinase dimerization/phosphoacceptor domain -containing protein</fullName>
    </submittedName>
</protein>
<dbReference type="EMBL" id="JBDNCH010000002">
    <property type="protein sequence ID" value="MEN9062627.1"/>
    <property type="molecule type" value="Genomic_DNA"/>
</dbReference>
<dbReference type="PANTHER" id="PTHR43102:SF2">
    <property type="entry name" value="GAF DOMAIN-CONTAINING PROTEIN"/>
    <property type="match status" value="1"/>
</dbReference>
<keyword evidence="2" id="KW-0418">Kinase</keyword>
<gene>
    <name evidence="2" type="ORF">ABFB10_18220</name>
</gene>
<dbReference type="InterPro" id="IPR005467">
    <property type="entry name" value="His_kinase_dom"/>
</dbReference>
<name>A0AAW9SSA4_9RHOB</name>
<evidence type="ECO:0000313" key="2">
    <source>
        <dbReference type="EMBL" id="MEN9062627.1"/>
    </source>
</evidence>
<dbReference type="InterPro" id="IPR003018">
    <property type="entry name" value="GAF"/>
</dbReference>
<proteinExistence type="predicted"/>
<evidence type="ECO:0000259" key="1">
    <source>
        <dbReference type="PROSITE" id="PS50109"/>
    </source>
</evidence>